<dbReference type="InterPro" id="IPR004843">
    <property type="entry name" value="Calcineurin-like_PHP"/>
</dbReference>
<sequence>MKKQILRLSLGMAWCLSALVPVHAPAAGASATADHAARRDTRTSAAQTRPSPADTLHVVFFTDIHVSPGNAQDSLFRVAIAEANASDAELVIFGGDLTNTGSDEELEHVYGLMSQLEKPWFTVMGNHETTWSESGCTTFRRIFGHDGRVAHRAGGYLFLGYNCGPYMKMADGVVRTEDLAWLGAQAAGARPGERIVSLCHYPLNKDLTNRQEVVATLKRLGITASLYGHYHRLDLRNFDGIAGIPGRALAGRPGEAPGYTLLDFFADSVRIREKPLGHAARTRHTVCLEGDPQILALPCDPPPAAPDYEGRMEYVLQDSAMVLTGAGCCGDMLYYGNSQGVLRAYDTRRGREVWRHRFPDALYTTPLCTDGLVIVGAASGGIWAFDARTGRRRWHLPTATAVVGDGLVDRSSLYIGLGVGSVGRIDLRSGKLLWRYDYGQGQAQGRPTLADGKLVFGAWDRHLYCLDAATGRCLWKWNNGHPGVFLSPGHVVPRIAGGKVFIVAPDRAVTCLDLATGRQLWRDNSRKARETTGLGGDGRQFYYKTMDGELAAVDTSADAYRETWCTDLGWGYEYNSCPACVRDGVVYVAGRLGQVAAVREDGTLLWSVKCCNSAGNDFRQAPDGSLWVTFAEGKLFRIP</sequence>
<accession>A0A1Y3QQT1</accession>
<feature type="region of interest" description="Disordered" evidence="1">
    <location>
        <begin position="31"/>
        <end position="50"/>
    </location>
</feature>
<dbReference type="InterPro" id="IPR002372">
    <property type="entry name" value="PQQ_rpt_dom"/>
</dbReference>
<gene>
    <name evidence="5" type="ORF">B5G41_13895</name>
</gene>
<evidence type="ECO:0000256" key="1">
    <source>
        <dbReference type="SAM" id="MobiDB-lite"/>
    </source>
</evidence>
<evidence type="ECO:0000313" key="6">
    <source>
        <dbReference type="Proteomes" id="UP000195772"/>
    </source>
</evidence>
<dbReference type="SMART" id="SM00564">
    <property type="entry name" value="PQQ"/>
    <property type="match status" value="5"/>
</dbReference>
<keyword evidence="2" id="KW-0732">Signal</keyword>
<dbReference type="EMBL" id="NFHB01000011">
    <property type="protein sequence ID" value="OUN01936.1"/>
    <property type="molecule type" value="Genomic_DNA"/>
</dbReference>
<comment type="caution">
    <text evidence="5">The sequence shown here is derived from an EMBL/GenBank/DDBJ whole genome shotgun (WGS) entry which is preliminary data.</text>
</comment>
<dbReference type="OrthoDB" id="9816081at2"/>
<reference evidence="6" key="1">
    <citation type="submission" date="2017-04" db="EMBL/GenBank/DDBJ databases">
        <title>Function of individual gut microbiota members based on whole genome sequencing of pure cultures obtained from chicken caecum.</title>
        <authorList>
            <person name="Medvecky M."/>
            <person name="Cejkova D."/>
            <person name="Polansky O."/>
            <person name="Karasova D."/>
            <person name="Kubasova T."/>
            <person name="Cizek A."/>
            <person name="Rychlik I."/>
        </authorList>
    </citation>
    <scope>NUCLEOTIDE SEQUENCE [LARGE SCALE GENOMIC DNA]</scope>
    <source>
        <strain evidence="6">An90</strain>
    </source>
</reference>
<dbReference type="SUPFAM" id="SSF56300">
    <property type="entry name" value="Metallo-dependent phosphatases"/>
    <property type="match status" value="1"/>
</dbReference>
<dbReference type="GO" id="GO:0016787">
    <property type="term" value="F:hydrolase activity"/>
    <property type="evidence" value="ECO:0007669"/>
    <property type="project" value="InterPro"/>
</dbReference>
<dbReference type="Pfam" id="PF13360">
    <property type="entry name" value="PQQ_2"/>
    <property type="match status" value="2"/>
</dbReference>
<dbReference type="eggNOG" id="COG1520">
    <property type="taxonomic scope" value="Bacteria"/>
</dbReference>
<feature type="chain" id="PRO_5013050996" evidence="2">
    <location>
        <begin position="27"/>
        <end position="639"/>
    </location>
</feature>
<feature type="signal peptide" evidence="2">
    <location>
        <begin position="1"/>
        <end position="26"/>
    </location>
</feature>
<dbReference type="Pfam" id="PF00149">
    <property type="entry name" value="Metallophos"/>
    <property type="match status" value="1"/>
</dbReference>
<dbReference type="InterPro" id="IPR029052">
    <property type="entry name" value="Metallo-depent_PP-like"/>
</dbReference>
<dbReference type="RefSeq" id="WP_087403478.1">
    <property type="nucleotide sequence ID" value="NZ_NFHB01000011.1"/>
</dbReference>
<dbReference type="eggNOG" id="COG1409">
    <property type="taxonomic scope" value="Bacteria"/>
</dbReference>
<feature type="domain" description="Pyrrolo-quinoline quinone repeat" evidence="4">
    <location>
        <begin position="329"/>
        <end position="399"/>
    </location>
</feature>
<evidence type="ECO:0000259" key="4">
    <source>
        <dbReference type="Pfam" id="PF13360"/>
    </source>
</evidence>
<dbReference type="InterPro" id="IPR018391">
    <property type="entry name" value="PQQ_b-propeller_rpt"/>
</dbReference>
<dbReference type="Proteomes" id="UP000195772">
    <property type="component" value="Unassembled WGS sequence"/>
</dbReference>
<feature type="domain" description="Calcineurin-like phosphoesterase" evidence="3">
    <location>
        <begin position="57"/>
        <end position="232"/>
    </location>
</feature>
<evidence type="ECO:0000259" key="3">
    <source>
        <dbReference type="Pfam" id="PF00149"/>
    </source>
</evidence>
<dbReference type="Gene3D" id="2.40.128.630">
    <property type="match status" value="1"/>
</dbReference>
<dbReference type="SUPFAM" id="SSF50998">
    <property type="entry name" value="Quinoprotein alcohol dehydrogenase-like"/>
    <property type="match status" value="2"/>
</dbReference>
<dbReference type="Gene3D" id="3.60.21.10">
    <property type="match status" value="1"/>
</dbReference>
<evidence type="ECO:0000313" key="5">
    <source>
        <dbReference type="EMBL" id="OUN01936.1"/>
    </source>
</evidence>
<dbReference type="InterPro" id="IPR011047">
    <property type="entry name" value="Quinoprotein_ADH-like_sf"/>
</dbReference>
<dbReference type="PANTHER" id="PTHR34512:SF30">
    <property type="entry name" value="OUTER MEMBRANE PROTEIN ASSEMBLY FACTOR BAMB"/>
    <property type="match status" value="1"/>
</dbReference>
<dbReference type="AlphaFoldDB" id="A0A1Y3QQT1"/>
<organism evidence="5 6">
    <name type="scientific">Alistipes onderdonkii</name>
    <dbReference type="NCBI Taxonomy" id="328813"/>
    <lineage>
        <taxon>Bacteria</taxon>
        <taxon>Pseudomonadati</taxon>
        <taxon>Bacteroidota</taxon>
        <taxon>Bacteroidia</taxon>
        <taxon>Bacteroidales</taxon>
        <taxon>Rikenellaceae</taxon>
        <taxon>Alistipes</taxon>
    </lineage>
</organism>
<evidence type="ECO:0000256" key="2">
    <source>
        <dbReference type="SAM" id="SignalP"/>
    </source>
</evidence>
<dbReference type="PANTHER" id="PTHR34512">
    <property type="entry name" value="CELL SURFACE PROTEIN"/>
    <property type="match status" value="1"/>
</dbReference>
<name>A0A1Y3QQT1_9BACT</name>
<protein>
    <submittedName>
        <fullName evidence="5">Dehydrogenase</fullName>
    </submittedName>
</protein>
<dbReference type="Gene3D" id="2.40.10.480">
    <property type="match status" value="2"/>
</dbReference>
<feature type="domain" description="Pyrrolo-quinoline quinone repeat" evidence="4">
    <location>
        <begin position="420"/>
        <end position="555"/>
    </location>
</feature>
<proteinExistence type="predicted"/>